<dbReference type="EMBL" id="FQZL01000015">
    <property type="protein sequence ID" value="SHJ29285.1"/>
    <property type="molecule type" value="Genomic_DNA"/>
</dbReference>
<evidence type="ECO:0000259" key="11">
    <source>
        <dbReference type="Pfam" id="PF12323"/>
    </source>
</evidence>
<dbReference type="PANTHER" id="PTHR30405">
    <property type="entry name" value="TRANSPOSASE"/>
    <property type="match status" value="1"/>
</dbReference>
<dbReference type="GO" id="GO:0046872">
    <property type="term" value="F:metal ion binding"/>
    <property type="evidence" value="ECO:0007669"/>
    <property type="project" value="UniProtKB-KW"/>
</dbReference>
<dbReference type="GO" id="GO:0032196">
    <property type="term" value="P:transposition"/>
    <property type="evidence" value="ECO:0007669"/>
    <property type="project" value="UniProtKB-KW"/>
</dbReference>
<evidence type="ECO:0000313" key="12">
    <source>
        <dbReference type="EMBL" id="SHJ29285.1"/>
    </source>
</evidence>
<dbReference type="Proteomes" id="UP000184052">
    <property type="component" value="Unassembled WGS sequence"/>
</dbReference>
<evidence type="ECO:0000256" key="3">
    <source>
        <dbReference type="ARBA" id="ARBA00022578"/>
    </source>
</evidence>
<comment type="similarity">
    <text evidence="1">In the C-terminal section; belongs to the transposase 35 family.</text>
</comment>
<dbReference type="NCBIfam" id="NF040570">
    <property type="entry name" value="guided_TnpB"/>
    <property type="match status" value="1"/>
</dbReference>
<name>A0A1M6I4D7_9FIRM</name>
<organism evidence="12 13">
    <name type="scientific">Dethiosulfatibacter aminovorans DSM 17477</name>
    <dbReference type="NCBI Taxonomy" id="1121476"/>
    <lineage>
        <taxon>Bacteria</taxon>
        <taxon>Bacillati</taxon>
        <taxon>Bacillota</taxon>
        <taxon>Tissierellia</taxon>
        <taxon>Dethiosulfatibacter</taxon>
    </lineage>
</organism>
<evidence type="ECO:0000256" key="2">
    <source>
        <dbReference type="ARBA" id="ARBA00011044"/>
    </source>
</evidence>
<protein>
    <submittedName>
        <fullName evidence="12">Putative transposase</fullName>
    </submittedName>
</protein>
<keyword evidence="4" id="KW-0479">Metal-binding</keyword>
<keyword evidence="6" id="KW-0238">DNA-binding</keyword>
<evidence type="ECO:0000313" key="13">
    <source>
        <dbReference type="Proteomes" id="UP000184052"/>
    </source>
</evidence>
<evidence type="ECO:0000259" key="10">
    <source>
        <dbReference type="Pfam" id="PF07282"/>
    </source>
</evidence>
<evidence type="ECO:0000256" key="1">
    <source>
        <dbReference type="ARBA" id="ARBA00008761"/>
    </source>
</evidence>
<dbReference type="AlphaFoldDB" id="A0A1M6I4D7"/>
<dbReference type="NCBIfam" id="TIGR01766">
    <property type="entry name" value="IS200/IS605 family accessory protein TnpB-like domain"/>
    <property type="match status" value="1"/>
</dbReference>
<evidence type="ECO:0000256" key="7">
    <source>
        <dbReference type="ARBA" id="ARBA00023172"/>
    </source>
</evidence>
<dbReference type="Pfam" id="PF07282">
    <property type="entry name" value="Cas12f1-like_TNB"/>
    <property type="match status" value="1"/>
</dbReference>
<evidence type="ECO:0000256" key="6">
    <source>
        <dbReference type="ARBA" id="ARBA00023125"/>
    </source>
</evidence>
<dbReference type="STRING" id="1121476.SAMN02745751_02213"/>
<feature type="domain" description="Transposase putative helix-turn-helix" evidence="11">
    <location>
        <begin position="30"/>
        <end position="68"/>
    </location>
</feature>
<keyword evidence="13" id="KW-1185">Reference proteome</keyword>
<proteinExistence type="inferred from homology"/>
<sequence>MFMAKRMAVKEKNRLLADQGKQVKNYGLVLRLYPNDEQAELINKTVGCSRLVYNMYLADRKEDYEEHGSSLSVAKYKKEVLVPLKSSEEYGFLKEVDKFALEVACENVDDAYNRFFKGQNSFPQFRSKRKAKKTYTTKMTNNNIKVIGCSSIKLPKLGKVGLAKQKTKRNKYILKKIREGRIRILKATISQKGAHYYVSLTLEEIVDKVEPLDISQVDISKVIGIDLGLKTFATVNDGTETEFVKKVKYITESEEKLAKLQRKLSRKQVDSQNFKKARNKIASLQEHIANQRKDFAHKLSSRIANENQVVVMESLNIKGMGRNRRLAKAISDAGWHQFQGFLKYKLEWQGKHLIKLAPWYASSKICSNCQEKHIALSLNHREWVCSKCGTAHERDENAAINIRNQGLETLGLISIA</sequence>
<keyword evidence="7" id="KW-0233">DNA recombination</keyword>
<dbReference type="GO" id="GO:0003677">
    <property type="term" value="F:DNA binding"/>
    <property type="evidence" value="ECO:0007669"/>
    <property type="project" value="UniProtKB-KW"/>
</dbReference>
<feature type="coiled-coil region" evidence="8">
    <location>
        <begin position="250"/>
        <end position="294"/>
    </location>
</feature>
<dbReference type="InterPro" id="IPR001959">
    <property type="entry name" value="Transposase"/>
</dbReference>
<keyword evidence="3" id="KW-0815">Transposition</keyword>
<keyword evidence="8" id="KW-0175">Coiled coil</keyword>
<dbReference type="InterPro" id="IPR010095">
    <property type="entry name" value="Cas12f1-like_TNB"/>
</dbReference>
<evidence type="ECO:0000256" key="4">
    <source>
        <dbReference type="ARBA" id="ARBA00022723"/>
    </source>
</evidence>
<keyword evidence="5" id="KW-0862">Zinc</keyword>
<reference evidence="12 13" key="1">
    <citation type="submission" date="2016-11" db="EMBL/GenBank/DDBJ databases">
        <authorList>
            <person name="Jaros S."/>
            <person name="Januszkiewicz K."/>
            <person name="Wedrychowicz H."/>
        </authorList>
    </citation>
    <scope>NUCLEOTIDE SEQUENCE [LARGE SCALE GENOMIC DNA]</scope>
    <source>
        <strain evidence="12 13">DSM 17477</strain>
    </source>
</reference>
<dbReference type="Pfam" id="PF12323">
    <property type="entry name" value="HTH_OrfB_IS605"/>
    <property type="match status" value="1"/>
</dbReference>
<comment type="similarity">
    <text evidence="2">In the N-terminal section; belongs to the transposase 2 family.</text>
</comment>
<feature type="domain" description="Cas12f1-like TNB" evidence="10">
    <location>
        <begin position="335"/>
        <end position="402"/>
    </location>
</feature>
<evidence type="ECO:0000256" key="8">
    <source>
        <dbReference type="SAM" id="Coils"/>
    </source>
</evidence>
<gene>
    <name evidence="12" type="ORF">SAMN02745751_02213</name>
</gene>
<evidence type="ECO:0000256" key="5">
    <source>
        <dbReference type="ARBA" id="ARBA00022833"/>
    </source>
</evidence>
<dbReference type="InterPro" id="IPR021027">
    <property type="entry name" value="Transposase_put_HTH"/>
</dbReference>
<accession>A0A1M6I4D7</accession>
<dbReference type="PANTHER" id="PTHR30405:SF25">
    <property type="entry name" value="RNA-GUIDED DNA ENDONUCLEASE INSQ-RELATED"/>
    <property type="match status" value="1"/>
</dbReference>
<evidence type="ECO:0000259" key="9">
    <source>
        <dbReference type="Pfam" id="PF01385"/>
    </source>
</evidence>
<feature type="domain" description="Probable transposase IS891/IS1136/IS1341" evidence="9">
    <location>
        <begin position="216"/>
        <end position="323"/>
    </location>
</feature>
<dbReference type="Pfam" id="PF01385">
    <property type="entry name" value="OrfB_IS605"/>
    <property type="match status" value="1"/>
</dbReference>
<dbReference type="InterPro" id="IPR051399">
    <property type="entry name" value="RNA-guided_DNA_endo/Transpos"/>
</dbReference>
<dbReference type="GO" id="GO:0006310">
    <property type="term" value="P:DNA recombination"/>
    <property type="evidence" value="ECO:0007669"/>
    <property type="project" value="UniProtKB-KW"/>
</dbReference>